<keyword evidence="1" id="KW-0812">Transmembrane</keyword>
<reference evidence="3" key="1">
    <citation type="submission" date="2018-09" db="EMBL/GenBank/DDBJ databases">
        <title>Chryseolinea sp. KIS68-18 isolated from soil.</title>
        <authorList>
            <person name="Weon H.-Y."/>
            <person name="Kwon S.-W."/>
            <person name="Lee S.A."/>
        </authorList>
    </citation>
    <scope>NUCLEOTIDE SEQUENCE [LARGE SCALE GENOMIC DNA]</scope>
    <source>
        <strain evidence="3">KIS68-18</strain>
    </source>
</reference>
<organism evidence="2 3">
    <name type="scientific">Chryseolinea soli</name>
    <dbReference type="NCBI Taxonomy" id="2321403"/>
    <lineage>
        <taxon>Bacteria</taxon>
        <taxon>Pseudomonadati</taxon>
        <taxon>Bacteroidota</taxon>
        <taxon>Cytophagia</taxon>
        <taxon>Cytophagales</taxon>
        <taxon>Fulvivirgaceae</taxon>
        <taxon>Chryseolinea</taxon>
    </lineage>
</organism>
<proteinExistence type="predicted"/>
<protein>
    <recommendedName>
        <fullName evidence="4">Periplasmic heavy metal sensor</fullName>
    </recommendedName>
</protein>
<dbReference type="EMBL" id="CP032382">
    <property type="protein sequence ID" value="AYB29113.1"/>
    <property type="molecule type" value="Genomic_DNA"/>
</dbReference>
<keyword evidence="1" id="KW-1133">Transmembrane helix</keyword>
<dbReference type="KEGG" id="chk:D4L85_00285"/>
<gene>
    <name evidence="2" type="ORF">D4L85_00285</name>
</gene>
<evidence type="ECO:0008006" key="4">
    <source>
        <dbReference type="Google" id="ProtNLM"/>
    </source>
</evidence>
<evidence type="ECO:0000313" key="2">
    <source>
        <dbReference type="EMBL" id="AYB29113.1"/>
    </source>
</evidence>
<accession>A0A385SBW2</accession>
<name>A0A385SBW2_9BACT</name>
<keyword evidence="1" id="KW-0472">Membrane</keyword>
<dbReference type="RefSeq" id="WP_119752436.1">
    <property type="nucleotide sequence ID" value="NZ_CP032382.1"/>
</dbReference>
<evidence type="ECO:0000256" key="1">
    <source>
        <dbReference type="SAM" id="Phobius"/>
    </source>
</evidence>
<evidence type="ECO:0000313" key="3">
    <source>
        <dbReference type="Proteomes" id="UP000266183"/>
    </source>
</evidence>
<sequence>MTTERMKSIGILIATLIIGVFFGLLVPGLFHKFDRRQGMGRGGPMPERKGDWFVQTLNKVVQPTSEQQDKFKPIADWAAARLDSIEQSANAEAKRVLDSVKTQLHPIVTEEQWSRLEKFDEHAKERWHGHGPRGGRGRRN</sequence>
<dbReference type="OrthoDB" id="9846919at2"/>
<dbReference type="Proteomes" id="UP000266183">
    <property type="component" value="Chromosome"/>
</dbReference>
<keyword evidence="3" id="KW-1185">Reference proteome</keyword>
<feature type="transmembrane region" description="Helical" evidence="1">
    <location>
        <begin position="6"/>
        <end position="30"/>
    </location>
</feature>
<dbReference type="AlphaFoldDB" id="A0A385SBW2"/>